<dbReference type="Proteomes" id="UP000003490">
    <property type="component" value="Unassembled WGS sequence"/>
</dbReference>
<comment type="caution">
    <text evidence="2">The sequence shown here is derived from an EMBL/GenBank/DDBJ whole genome shotgun (WGS) entry which is preliminary data.</text>
</comment>
<evidence type="ECO:0000256" key="1">
    <source>
        <dbReference type="SAM" id="Phobius"/>
    </source>
</evidence>
<sequence length="620" mass="63888">MILKHRSLCIFLVFAFLGTLLAGAGITAKAKGIPSLWDGTVDTSWYDPNVPQKEYAISSAPQLAGLAQLVNQGNSLEGTTIRLHSDLDLAGHNWIPIGNQLEAEEGKKAAVFSGTFEGNGHIISNLTIGSQSSPYEGSCAGLFGSVNGHISNLSLENASIFFSPKAQGGQAYAASAILCAYLGESGSVDHCLAANSSLSAVSLPTSRLLASGGLVGICYGKISSASVREGSLSDPNGFGTLGGLCGAAGPGSVLKLCSSSGEICGIENAVASFAGGLLGATLGDNGKNAASVQRCCAQGTVTGGTWSGGLIGNASNTVVENCYTTVTVKNAVYGGGFLGIGGDASTSGKISNSYTFGQVSDCFLYGGAFTGSQKESLEKLSGCYYLAPSPAPLPERNAGASAKPSEFFHSEAALILLNHSSDGPWTAGEEYPYCGAERADYSAVEQAAASIPTDLNNYTEKTVASLNQAIDQILYSCTLAEQAEVDSMAQTIEAAAAALVLRPADYMLVEEALAMVPQDLSVYTKESVAALTDAVETVPRGQTVLNQAEVDLAAHAIEQAVIGLIPLEGGTENKFANQPEGEERPETGDFDLLPIFISLLLSAGLLLVGWLAKKKKKARA</sequence>
<evidence type="ECO:0000313" key="4">
    <source>
        <dbReference type="Proteomes" id="UP000220611"/>
    </source>
</evidence>
<reference evidence="2" key="2">
    <citation type="submission" date="2007-08" db="EMBL/GenBank/DDBJ databases">
        <authorList>
            <person name="Fulton L."/>
            <person name="Clifton S."/>
            <person name="Fulton B."/>
            <person name="Xu J."/>
            <person name="Minx P."/>
            <person name="Pepin K.H."/>
            <person name="Johnson M."/>
            <person name="Thiruvilangam P."/>
            <person name="Bhonagiri V."/>
            <person name="Nash W.E."/>
            <person name="Wang C."/>
            <person name="Mardis E.R."/>
            <person name="Wilson R.K."/>
        </authorList>
    </citation>
    <scope>NUCLEOTIDE SEQUENCE [LARGE SCALE GENOMIC DNA]</scope>
    <source>
        <strain evidence="2">DSM 753</strain>
    </source>
</reference>
<keyword evidence="1" id="KW-1133">Transmembrane helix</keyword>
<feature type="transmembrane region" description="Helical" evidence="1">
    <location>
        <begin position="592"/>
        <end position="612"/>
    </location>
</feature>
<keyword evidence="1" id="KW-0812">Transmembrane</keyword>
<dbReference type="EMBL" id="NOXF01000001">
    <property type="protein sequence ID" value="PEQ25439.1"/>
    <property type="molecule type" value="Genomic_DNA"/>
</dbReference>
<dbReference type="EMBL" id="ABCB02000018">
    <property type="protein sequence ID" value="EDO61457.1"/>
    <property type="molecule type" value="Genomic_DNA"/>
</dbReference>
<reference evidence="2" key="1">
    <citation type="submission" date="2007-08" db="EMBL/GenBank/DDBJ databases">
        <title>Draft genome sequence of Clostridium leptum (DSM 753).</title>
        <authorList>
            <person name="Sudarsanam P."/>
            <person name="Ley R."/>
            <person name="Guruge J."/>
            <person name="Turnbaugh P.J."/>
            <person name="Mahowald M."/>
            <person name="Liep D."/>
            <person name="Gordon J."/>
        </authorList>
    </citation>
    <scope>NUCLEOTIDE SEQUENCE [LARGE SCALE GENOMIC DNA]</scope>
    <source>
        <strain evidence="2">DSM 753</strain>
    </source>
</reference>
<gene>
    <name evidence="3" type="ORF">CH238_00070</name>
    <name evidence="2" type="ORF">CLOLEP_01853</name>
</gene>
<proteinExistence type="predicted"/>
<name>A7VTG1_9FIRM</name>
<dbReference type="AlphaFoldDB" id="A7VTG1"/>
<dbReference type="OrthoDB" id="1955657at2"/>
<evidence type="ECO:0000313" key="3">
    <source>
        <dbReference type="EMBL" id="PEQ25439.1"/>
    </source>
</evidence>
<evidence type="ECO:0000313" key="2">
    <source>
        <dbReference type="EMBL" id="EDO61457.1"/>
    </source>
</evidence>
<accession>A7VTG1</accession>
<reference evidence="3 4" key="3">
    <citation type="submission" date="2017-07" db="EMBL/GenBank/DDBJ databases">
        <title>Prevalence of linear plasmids in Cutibacterium (Propionibacterium) acnes isolates obtained from prostatic tissue.</title>
        <authorList>
            <person name="Davidsson S."/>
            <person name="Carlsson J."/>
            <person name="Molling P."/>
            <person name="Andren O."/>
            <person name="Andersson S.-O."/>
            <person name="Brzuszkiewicz E."/>
            <person name="Poehlein A."/>
            <person name="Al-Zeer M."/>
            <person name="Brinkmann V."/>
            <person name="Scavenius C."/>
            <person name="Nazipi S."/>
            <person name="Soderquist B."/>
            <person name="Bruggemann H."/>
        </authorList>
    </citation>
    <scope>NUCLEOTIDE SEQUENCE [LARGE SCALE GENOMIC DNA]</scope>
    <source>
        <strain evidence="3 4">DSM 753</strain>
    </source>
</reference>
<dbReference type="Gene3D" id="1.20.1270.90">
    <property type="entry name" value="AF1782-like"/>
    <property type="match status" value="2"/>
</dbReference>
<keyword evidence="1" id="KW-0472">Membrane</keyword>
<dbReference type="Proteomes" id="UP000220611">
    <property type="component" value="Unassembled WGS sequence"/>
</dbReference>
<protein>
    <submittedName>
        <fullName evidence="2">LPXTG-motif cell wall anchor domain protein</fullName>
    </submittedName>
</protein>
<dbReference type="Gene3D" id="2.160.20.110">
    <property type="match status" value="1"/>
</dbReference>
<dbReference type="eggNOG" id="COG3525">
    <property type="taxonomic scope" value="Bacteria"/>
</dbReference>
<organism evidence="2">
    <name type="scientific">[Clostridium] leptum DSM 753</name>
    <dbReference type="NCBI Taxonomy" id="428125"/>
    <lineage>
        <taxon>Bacteria</taxon>
        <taxon>Bacillati</taxon>
        <taxon>Bacillota</taxon>
        <taxon>Clostridia</taxon>
        <taxon>Eubacteriales</taxon>
        <taxon>Oscillospiraceae</taxon>
        <taxon>Oscillospiraceae incertae sedis</taxon>
    </lineage>
</organism>
<dbReference type="HOGENOM" id="CLU_424456_0_0_9"/>
<keyword evidence="4" id="KW-1185">Reference proteome</keyword>
<dbReference type="eggNOG" id="COG5492">
    <property type="taxonomic scope" value="Bacteria"/>
</dbReference>